<dbReference type="AlphaFoldDB" id="A4S6G5"/>
<dbReference type="InterPro" id="IPR051130">
    <property type="entry name" value="Mito_struct-func_regulator"/>
</dbReference>
<dbReference type="Pfam" id="PF03109">
    <property type="entry name" value="ABC1"/>
    <property type="match status" value="1"/>
</dbReference>
<dbReference type="RefSeq" id="XP_001421090.1">
    <property type="nucleotide sequence ID" value="XM_001421053.1"/>
</dbReference>
<accession>A4S6G5</accession>
<keyword evidence="4" id="KW-1185">Reference proteome</keyword>
<dbReference type="eggNOG" id="KOG1235">
    <property type="taxonomic scope" value="Eukaryota"/>
</dbReference>
<dbReference type="HOGENOM" id="CLU_006533_2_0_1"/>
<name>A4S6G5_OSTLU</name>
<dbReference type="InterPro" id="IPR004147">
    <property type="entry name" value="ABC1_dom"/>
</dbReference>
<evidence type="ECO:0000256" key="1">
    <source>
        <dbReference type="ARBA" id="ARBA00009670"/>
    </source>
</evidence>
<dbReference type="OrthoDB" id="496945at2759"/>
<dbReference type="SUPFAM" id="SSF56112">
    <property type="entry name" value="Protein kinase-like (PK-like)"/>
    <property type="match status" value="1"/>
</dbReference>
<comment type="similarity">
    <text evidence="1">Belongs to the protein kinase superfamily. ADCK protein kinase family.</text>
</comment>
<dbReference type="GeneID" id="5005145"/>
<proteinExistence type="inferred from homology"/>
<dbReference type="Gene3D" id="1.10.510.10">
    <property type="entry name" value="Transferase(Phosphotransferase) domain 1"/>
    <property type="match status" value="1"/>
</dbReference>
<sequence>GGIYVKAGQHLAAQPIAPKPFQIVLRALMDDAARRPFEEDRKTFAEETGLEIEEAFAEFDETPVASASLAQVYRAKTFGGEDVAVKIQQRPVARFLESDLFTIEGYYSLMEWLVPSLRFGWLAKETRRHMGEEMDFTREAANALKASKMLADEFDESELKIPRVHRHLSGKRVLTMEFVPGVRIDDVEALKGKGIDLADVAARIQKIFAQMTFVHGFVHADPHPGNILITDKGGIVLLDHGVYRTLDDDLRKKWANVWLSIIRSDDNALREATGSLGIDPDMSQFFKLILAVVPTRVVEEPLAGSIKRNDDSSSDSFTVAEKRSVMKQIMGVKLEDQTKLFETLPRDLLLVLKANNLLRYVNEQLGSPVNRYKIIWKSASEGLAK</sequence>
<dbReference type="PANTHER" id="PTHR43173:SF19">
    <property type="entry name" value="AARF DOMAIN-CONTAINING PROTEIN KINASE 1"/>
    <property type="match status" value="1"/>
</dbReference>
<protein>
    <recommendedName>
        <fullName evidence="2">ABC1 atypical kinase-like domain-containing protein</fullName>
    </recommendedName>
</protein>
<gene>
    <name evidence="3" type="ORF">OSTLU_3427</name>
</gene>
<feature type="non-terminal residue" evidence="3">
    <location>
        <position position="1"/>
    </location>
</feature>
<dbReference type="Proteomes" id="UP000001568">
    <property type="component" value="Chromosome 13"/>
</dbReference>
<dbReference type="InterPro" id="IPR045307">
    <property type="entry name" value="ADCK1_dom"/>
</dbReference>
<reference evidence="3 4" key="1">
    <citation type="journal article" date="2007" name="Proc. Natl. Acad. Sci. U.S.A.">
        <title>The tiny eukaryote Ostreococcus provides genomic insights into the paradox of plankton speciation.</title>
        <authorList>
            <person name="Palenik B."/>
            <person name="Grimwood J."/>
            <person name="Aerts A."/>
            <person name="Rouze P."/>
            <person name="Salamov A."/>
            <person name="Putnam N."/>
            <person name="Dupont C."/>
            <person name="Jorgensen R."/>
            <person name="Derelle E."/>
            <person name="Rombauts S."/>
            <person name="Zhou K."/>
            <person name="Otillar R."/>
            <person name="Merchant S.S."/>
            <person name="Podell S."/>
            <person name="Gaasterland T."/>
            <person name="Napoli C."/>
            <person name="Gendler K."/>
            <person name="Manuell A."/>
            <person name="Tai V."/>
            <person name="Vallon O."/>
            <person name="Piganeau G."/>
            <person name="Jancek S."/>
            <person name="Heijde M."/>
            <person name="Jabbari K."/>
            <person name="Bowler C."/>
            <person name="Lohr M."/>
            <person name="Robbens S."/>
            <person name="Werner G."/>
            <person name="Dubchak I."/>
            <person name="Pazour G.J."/>
            <person name="Ren Q."/>
            <person name="Paulsen I."/>
            <person name="Delwiche C."/>
            <person name="Schmutz J."/>
            <person name="Rokhsar D."/>
            <person name="Van de Peer Y."/>
            <person name="Moreau H."/>
            <person name="Grigoriev I.V."/>
        </authorList>
    </citation>
    <scope>NUCLEOTIDE SEQUENCE [LARGE SCALE GENOMIC DNA]</scope>
    <source>
        <strain evidence="3 4">CCE9901</strain>
    </source>
</reference>
<dbReference type="CDD" id="cd13969">
    <property type="entry name" value="ADCK1-like"/>
    <property type="match status" value="1"/>
</dbReference>
<dbReference type="PANTHER" id="PTHR43173">
    <property type="entry name" value="ABC1 FAMILY PROTEIN"/>
    <property type="match status" value="1"/>
</dbReference>
<dbReference type="InterPro" id="IPR011009">
    <property type="entry name" value="Kinase-like_dom_sf"/>
</dbReference>
<feature type="non-terminal residue" evidence="3">
    <location>
        <position position="385"/>
    </location>
</feature>
<dbReference type="EMBL" id="CP000593">
    <property type="protein sequence ID" value="ABO99383.1"/>
    <property type="molecule type" value="Genomic_DNA"/>
</dbReference>
<dbReference type="OMA" id="KVQYPWI"/>
<feature type="domain" description="ABC1 atypical kinase-like" evidence="2">
    <location>
        <begin position="28"/>
        <end position="271"/>
    </location>
</feature>
<dbReference type="Gramene" id="ABO99383">
    <property type="protein sequence ID" value="ABO99383"/>
    <property type="gene ID" value="OSTLU_3427"/>
</dbReference>
<evidence type="ECO:0000259" key="2">
    <source>
        <dbReference type="Pfam" id="PF03109"/>
    </source>
</evidence>
<dbReference type="KEGG" id="olu:OSTLU_3427"/>
<organism evidence="3 4">
    <name type="scientific">Ostreococcus lucimarinus (strain CCE9901)</name>
    <dbReference type="NCBI Taxonomy" id="436017"/>
    <lineage>
        <taxon>Eukaryota</taxon>
        <taxon>Viridiplantae</taxon>
        <taxon>Chlorophyta</taxon>
        <taxon>Mamiellophyceae</taxon>
        <taxon>Mamiellales</taxon>
        <taxon>Bathycoccaceae</taxon>
        <taxon>Ostreococcus</taxon>
    </lineage>
</organism>
<evidence type="ECO:0000313" key="3">
    <source>
        <dbReference type="EMBL" id="ABO99383.1"/>
    </source>
</evidence>
<evidence type="ECO:0000313" key="4">
    <source>
        <dbReference type="Proteomes" id="UP000001568"/>
    </source>
</evidence>